<protein>
    <submittedName>
        <fullName evidence="1">Uncharacterized protein</fullName>
    </submittedName>
</protein>
<name>A0A8S1VR76_9CILI</name>
<organism evidence="1 2">
    <name type="scientific">Paramecium pentaurelia</name>
    <dbReference type="NCBI Taxonomy" id="43138"/>
    <lineage>
        <taxon>Eukaryota</taxon>
        <taxon>Sar</taxon>
        <taxon>Alveolata</taxon>
        <taxon>Ciliophora</taxon>
        <taxon>Intramacronucleata</taxon>
        <taxon>Oligohymenophorea</taxon>
        <taxon>Peniculida</taxon>
        <taxon>Parameciidae</taxon>
        <taxon>Paramecium</taxon>
    </lineage>
</organism>
<dbReference type="AlphaFoldDB" id="A0A8S1VR76"/>
<evidence type="ECO:0000313" key="1">
    <source>
        <dbReference type="EMBL" id="CAD8179241.1"/>
    </source>
</evidence>
<gene>
    <name evidence="1" type="ORF">PPENT_87.1.T0710147</name>
</gene>
<proteinExistence type="predicted"/>
<reference evidence="1" key="1">
    <citation type="submission" date="2021-01" db="EMBL/GenBank/DDBJ databases">
        <authorList>
            <consortium name="Genoscope - CEA"/>
            <person name="William W."/>
        </authorList>
    </citation>
    <scope>NUCLEOTIDE SEQUENCE</scope>
</reference>
<evidence type="ECO:0000313" key="2">
    <source>
        <dbReference type="Proteomes" id="UP000689195"/>
    </source>
</evidence>
<accession>A0A8S1VR76</accession>
<sequence>MIPKMIEQINDLNCANNHNLEPYMVVFDPKLSQKERILCTKCMEDFDSITKMVTFKKAQQLIEENQTRLLELLENIIQPNIKQIDQLQKHLYSLKSYFNQELDQLIENTKEWIKNFDQIKQIHRDYSFFQELDILISNEKIQQINESQFNNEIIKINQALCVKMKLKLEQFKNFNEYNQCTQILNNIINIVQVTSVTDFEETEINSQTTNITEISTIQQDENNEIDQNELQEIQYYVYEDLQNFVNLLYSLIAVKEHFKENPSHPMIVICRNKIILQLNISNSIHTDLINQYKNTLKQVLQKEKQNAKKIINQFKLLLGDEYQLHIDNYISNSLNDELSMKQLSIEKLDIQTSPNQNQNIYSFPLGIDNQKIFSHWMKSKTYNSKTFDSFIFKAISYKQITEIKIMANFPLSSLKSNKK</sequence>
<dbReference type="OrthoDB" id="308947at2759"/>
<dbReference type="EMBL" id="CAJJDO010000071">
    <property type="protein sequence ID" value="CAD8179241.1"/>
    <property type="molecule type" value="Genomic_DNA"/>
</dbReference>
<comment type="caution">
    <text evidence="1">The sequence shown here is derived from an EMBL/GenBank/DDBJ whole genome shotgun (WGS) entry which is preliminary data.</text>
</comment>
<dbReference type="Proteomes" id="UP000689195">
    <property type="component" value="Unassembled WGS sequence"/>
</dbReference>
<keyword evidence="2" id="KW-1185">Reference proteome</keyword>